<gene>
    <name evidence="2" type="ORF">JYC20_001762</name>
</gene>
<proteinExistence type="predicted"/>
<sequence length="78" mass="8992">MNNEIATAMVLTNLALELNNAIRKVQKLQKEIDAIYDVINEHNLGFDFLEIAKKQNFNSILSYDKTLLLNQTNIKRTL</sequence>
<dbReference type="RefSeq" id="WP_070273906.1">
    <property type="nucleotide sequence ID" value="NZ_MJYS01000077.1"/>
</dbReference>
<evidence type="ECO:0000313" key="3">
    <source>
        <dbReference type="Proteomes" id="UP000735326"/>
    </source>
</evidence>
<accession>A0AAN3QXF6</accession>
<reference evidence="2" key="1">
    <citation type="submission" date="2021-02" db="EMBL/GenBank/DDBJ databases">
        <authorList>
            <consortium name="PulseNet: The National Subtyping Network for Foodborne Disease Surveillance"/>
        </authorList>
    </citation>
    <scope>NUCLEOTIDE SEQUENCE</scope>
    <source>
        <strain evidence="2">PNUSAC020384</strain>
    </source>
</reference>
<feature type="coiled-coil region" evidence="1">
    <location>
        <begin position="11"/>
        <end position="38"/>
    </location>
</feature>
<comment type="caution">
    <text evidence="2">The sequence shown here is derived from an EMBL/GenBank/DDBJ whole genome shotgun (WGS) entry which is preliminary data.</text>
</comment>
<dbReference type="EMBL" id="AAYVUT010000015">
    <property type="protein sequence ID" value="EHB2512563.1"/>
    <property type="molecule type" value="Genomic_DNA"/>
</dbReference>
<evidence type="ECO:0000313" key="2">
    <source>
        <dbReference type="EMBL" id="EHB2512563.1"/>
    </source>
</evidence>
<name>A0AAN3QXF6_CAMJU</name>
<protein>
    <submittedName>
        <fullName evidence="2">Uncharacterized protein</fullName>
    </submittedName>
</protein>
<dbReference type="AlphaFoldDB" id="A0AAN3QXF6"/>
<evidence type="ECO:0000256" key="1">
    <source>
        <dbReference type="SAM" id="Coils"/>
    </source>
</evidence>
<dbReference type="Proteomes" id="UP000735326">
    <property type="component" value="Unassembled WGS sequence"/>
</dbReference>
<keyword evidence="1" id="KW-0175">Coiled coil</keyword>
<organism evidence="2 3">
    <name type="scientific">Campylobacter jejuni</name>
    <dbReference type="NCBI Taxonomy" id="197"/>
    <lineage>
        <taxon>Bacteria</taxon>
        <taxon>Pseudomonadati</taxon>
        <taxon>Campylobacterota</taxon>
        <taxon>Epsilonproteobacteria</taxon>
        <taxon>Campylobacterales</taxon>
        <taxon>Campylobacteraceae</taxon>
        <taxon>Campylobacter</taxon>
    </lineage>
</organism>